<comment type="caution">
    <text evidence="3">The sequence shown here is derived from an EMBL/GenBank/DDBJ whole genome shotgun (WGS) entry which is preliminary data.</text>
</comment>
<evidence type="ECO:0000259" key="2">
    <source>
        <dbReference type="Pfam" id="PF18902"/>
    </source>
</evidence>
<feature type="transmembrane region" description="Helical" evidence="1">
    <location>
        <begin position="52"/>
        <end position="72"/>
    </location>
</feature>
<dbReference type="EMBL" id="JAVDWA010000003">
    <property type="protein sequence ID" value="MDR7073148.1"/>
    <property type="molecule type" value="Genomic_DNA"/>
</dbReference>
<dbReference type="Pfam" id="PF18902">
    <property type="entry name" value="DUF5658"/>
    <property type="match status" value="1"/>
</dbReference>
<feature type="domain" description="DUF5658" evidence="2">
    <location>
        <begin position="15"/>
        <end position="98"/>
    </location>
</feature>
<keyword evidence="1" id="KW-1133">Transmembrane helix</keyword>
<dbReference type="RefSeq" id="WP_310258638.1">
    <property type="nucleotide sequence ID" value="NZ_JAVDWA010000003.1"/>
</dbReference>
<keyword evidence="1" id="KW-0812">Transmembrane</keyword>
<gene>
    <name evidence="3" type="ORF">J2X07_002134</name>
</gene>
<dbReference type="InterPro" id="IPR043717">
    <property type="entry name" value="DUF5658"/>
</dbReference>
<reference evidence="3 4" key="1">
    <citation type="submission" date="2023-07" db="EMBL/GenBank/DDBJ databases">
        <title>Sorghum-associated microbial communities from plants grown in Nebraska, USA.</title>
        <authorList>
            <person name="Schachtman D."/>
        </authorList>
    </citation>
    <scope>NUCLEOTIDE SEQUENCE [LARGE SCALE GENOMIC DNA]</scope>
    <source>
        <strain evidence="3 4">BE211</strain>
    </source>
</reference>
<dbReference type="Proteomes" id="UP001258181">
    <property type="component" value="Unassembled WGS sequence"/>
</dbReference>
<evidence type="ECO:0000313" key="4">
    <source>
        <dbReference type="Proteomes" id="UP001258181"/>
    </source>
</evidence>
<feature type="transmembrane region" description="Helical" evidence="1">
    <location>
        <begin position="12"/>
        <end position="32"/>
    </location>
</feature>
<feature type="transmembrane region" description="Helical" evidence="1">
    <location>
        <begin position="79"/>
        <end position="97"/>
    </location>
</feature>
<protein>
    <recommendedName>
        <fullName evidence="2">DUF5658 domain-containing protein</fullName>
    </recommendedName>
</protein>
<accession>A0ABU1U0Z9</accession>
<sequence>MDQLFRVQRYLWICICLAIFNIADALFTHQFLVKGGAELNPVMRSIYAKDPVLFLLVKFFFSYLILAIGFIQVSKKVQVLLYIAFIIYSLIIVWHLYLNISLSAR</sequence>
<organism evidence="3 4">
    <name type="scientific">Fictibacillus barbaricus</name>
    <dbReference type="NCBI Taxonomy" id="182136"/>
    <lineage>
        <taxon>Bacteria</taxon>
        <taxon>Bacillati</taxon>
        <taxon>Bacillota</taxon>
        <taxon>Bacilli</taxon>
        <taxon>Bacillales</taxon>
        <taxon>Fictibacillaceae</taxon>
        <taxon>Fictibacillus</taxon>
    </lineage>
</organism>
<keyword evidence="1" id="KW-0472">Membrane</keyword>
<name>A0ABU1U0Z9_9BACL</name>
<evidence type="ECO:0000313" key="3">
    <source>
        <dbReference type="EMBL" id="MDR7073148.1"/>
    </source>
</evidence>
<keyword evidence="4" id="KW-1185">Reference proteome</keyword>
<evidence type="ECO:0000256" key="1">
    <source>
        <dbReference type="SAM" id="Phobius"/>
    </source>
</evidence>
<proteinExistence type="predicted"/>